<keyword evidence="2" id="KW-1185">Reference proteome</keyword>
<dbReference type="EMBL" id="JAMKPW020000001">
    <property type="protein sequence ID" value="KAK8222056.1"/>
    <property type="molecule type" value="Genomic_DNA"/>
</dbReference>
<sequence>MSSSPTPGAREERSAYGGAEGREYTTTKSGAGHEEQENMDPEDLSEVFAKKMSIRSDPTDTSEAELELPPLPSDHDTLQSALIEFSSSGMDEAQLHSDGAKSLDEREMRRHLMDVESSFLPEPMPPSEPQQRVGADDTFVNIGSPGHTPPLSSFLARPNSLAGKVESAPLDEESSPPTPADAYKTPAPERWEDDGADEEEDEGELPEVAEGSLADSDPSSPAAEAARRGHNRSVSTASSTKITPVRANSISVKSHKSNRSTSSRPQTPPSASNSRPSTARAVSSQPQEGDAAGADPGSLLSLNGIHSLSPNRLGRRPSYPISRHSSQRSSTSSQNFGSELSSSDITINADYALQTGGAIPGNASFGSRASLSRLPSLGSVASAMSRDENDGAMPPFSRGVSGASILGSIRGERPLDKLDEERHRSMSPPETPRASTGFSHAPTDTVLARHVQDIQVPETIAREYRQMHGGPSPDKRPASSQASTYTGRAPRNNLTLKEQNSKIDKLTKENFDLKLKIHFLDEALQRHSDEGVMEMINRNVQLQTDLANERKESQSLRRKIREMEKKMKEQEDNLAEARRRNTEAQKQSLSVSELEQLQEEITYLSEELDRRQVQITKLSAENLAKEVEKRKMADYVNAMSERKGNEQSVAEEETEMWKDLLQSETARREQAEDDARKLREELLQLRSERIFEANTTTSNKYSFIGNKRKHMQTQSISGDSNATNDRNGAATASSVTLVDKLTHENAELRRDLGAQTSMLTSRNKERERLQQEIEDLKLLQRKSDGTRSLAGDSIFERSISRAHQRPASRASAQTGMSQISEAEREEWEKREGRLRDQNAALRLDYQELEREAQARGDYIAQLEEECQRLDEEIKSAVEDLKSLQKERDDALQALDHRDAEFERQKDETERLRDEAIQTIEGLENDLEQSENGRNQLAEDLQNRNDDFRALQNELKLLNNSLIQLEDDRNASLKRIEQLEQEVEETTQELDSLDKKLREANQKCQRLEVQSESLHGEISFLREEQEGDKIRIGDLENELAAAQQNLQDEKERMQELEESLIEERRQREIVDDQSKQEVQKVLNELNAENSKTKDEVRRLRRSLSAKENEATTWKTRLEDLESNLRRALGDLNGTRVSLLQDIEKLQTDLENTSVALEHARADLADKDRLLRNRDMLLESSGLESRRLSELLDKERAARKHELQAFEAKNKGASTHLRTIAQHETRVMELETARSQDKRRMVTLETQYREQLTERNNLLLALWNRLSTLNGQEWAQRHRLVNGEVPSLDVIARSLPAFSSNLVEAVKCLEGLVGSFKARVRQAEKSLGKDYQTLSQNLDARVKRMDFLERAVKDAQAAIEERAQLEREQGMLRPSMSNRSTSTKSVLTKSQDETARLKQEIKILKAELKLAGSNPNSNSGSGSGDRRQSTTASSLSPRNIAHSLLRHHSSSAVETLATPQKQAPIVIATPPIQPTEQRWIHRLKELERRLKAEREARLLDRRGARQRLEEKTAESEELRLMLEREKERRGSWVGSAGDEGEGGEGVVGATARRGREGSVD</sequence>
<accession>A0ACC3SP15</accession>
<proteinExistence type="predicted"/>
<reference evidence="1" key="1">
    <citation type="submission" date="2024-02" db="EMBL/GenBank/DDBJ databases">
        <title>Metagenome Assembled Genome of Zalaria obscura JY119.</title>
        <authorList>
            <person name="Vighnesh L."/>
            <person name="Jagadeeshwari U."/>
            <person name="Venkata Ramana C."/>
            <person name="Sasikala C."/>
        </authorList>
    </citation>
    <scope>NUCLEOTIDE SEQUENCE</scope>
    <source>
        <strain evidence="1">JY119</strain>
    </source>
</reference>
<comment type="caution">
    <text evidence="1">The sequence shown here is derived from an EMBL/GenBank/DDBJ whole genome shotgun (WGS) entry which is preliminary data.</text>
</comment>
<evidence type="ECO:0000313" key="1">
    <source>
        <dbReference type="EMBL" id="KAK8222056.1"/>
    </source>
</evidence>
<evidence type="ECO:0000313" key="2">
    <source>
        <dbReference type="Proteomes" id="UP001320706"/>
    </source>
</evidence>
<name>A0ACC3SP15_9PEZI</name>
<gene>
    <name evidence="1" type="ORF">M8818_000224</name>
</gene>
<protein>
    <submittedName>
        <fullName evidence="1">Uncharacterized protein</fullName>
    </submittedName>
</protein>
<organism evidence="1 2">
    <name type="scientific">Zalaria obscura</name>
    <dbReference type="NCBI Taxonomy" id="2024903"/>
    <lineage>
        <taxon>Eukaryota</taxon>
        <taxon>Fungi</taxon>
        <taxon>Dikarya</taxon>
        <taxon>Ascomycota</taxon>
        <taxon>Pezizomycotina</taxon>
        <taxon>Dothideomycetes</taxon>
        <taxon>Dothideomycetidae</taxon>
        <taxon>Dothideales</taxon>
        <taxon>Zalariaceae</taxon>
        <taxon>Zalaria</taxon>
    </lineage>
</organism>
<dbReference type="Proteomes" id="UP001320706">
    <property type="component" value="Unassembled WGS sequence"/>
</dbReference>